<dbReference type="AlphaFoldDB" id="A0A9W7KXM8"/>
<comment type="caution">
    <text evidence="7">The sequence shown here is derived from an EMBL/GenBank/DDBJ whole genome shotgun (WGS) entry which is preliminary data.</text>
</comment>
<evidence type="ECO:0000256" key="6">
    <source>
        <dbReference type="RuleBase" id="RU363053"/>
    </source>
</evidence>
<comment type="similarity">
    <text evidence="2 6">Belongs to the peroxisomal membrane protein PXMP2/4 family.</text>
</comment>
<keyword evidence="3 6" id="KW-0812">Transmembrane</keyword>
<dbReference type="PANTHER" id="PTHR11266:SF121">
    <property type="entry name" value="OS09G0315000 PROTEIN"/>
    <property type="match status" value="1"/>
</dbReference>
<evidence type="ECO:0000256" key="1">
    <source>
        <dbReference type="ARBA" id="ARBA00004141"/>
    </source>
</evidence>
<feature type="transmembrane region" description="Helical" evidence="6">
    <location>
        <begin position="52"/>
        <end position="71"/>
    </location>
</feature>
<name>A0A9W7KXM8_9STRA</name>
<sequence>MHLLNAFFKNYPYLSSFIATGMKASLADAFAQKTEPVTSKRSPGKKFSVPRNLTFLLYGGLYQGCAQYYIYNRVFPFLFGAGSSPLQVTMKVVSDLLLVTPFLCLPSMYLMKAIVFQYSFNEAFRKYIYDIREHRVVKKYWAIWGPTQYLTFGFIPEHLRIVFIASVSFFWLIILSRLTAKSDKELKIK</sequence>
<dbReference type="InterPro" id="IPR007248">
    <property type="entry name" value="Mpv17_PMP22"/>
</dbReference>
<evidence type="ECO:0000256" key="5">
    <source>
        <dbReference type="ARBA" id="ARBA00023136"/>
    </source>
</evidence>
<keyword evidence="5 6" id="KW-0472">Membrane</keyword>
<evidence type="ECO:0000313" key="7">
    <source>
        <dbReference type="EMBL" id="GMI14946.1"/>
    </source>
</evidence>
<gene>
    <name evidence="7" type="ORF">TrVE_jg10949</name>
</gene>
<feature type="transmembrane region" description="Helical" evidence="6">
    <location>
        <begin position="96"/>
        <end position="115"/>
    </location>
</feature>
<keyword evidence="8" id="KW-1185">Reference proteome</keyword>
<evidence type="ECO:0000256" key="3">
    <source>
        <dbReference type="ARBA" id="ARBA00022692"/>
    </source>
</evidence>
<dbReference type="GO" id="GO:0016020">
    <property type="term" value="C:membrane"/>
    <property type="evidence" value="ECO:0007669"/>
    <property type="project" value="UniProtKB-SubCell"/>
</dbReference>
<dbReference type="Proteomes" id="UP001165160">
    <property type="component" value="Unassembled WGS sequence"/>
</dbReference>
<evidence type="ECO:0000256" key="4">
    <source>
        <dbReference type="ARBA" id="ARBA00022989"/>
    </source>
</evidence>
<dbReference type="Pfam" id="PF04117">
    <property type="entry name" value="Mpv17_PMP22"/>
    <property type="match status" value="1"/>
</dbReference>
<evidence type="ECO:0000256" key="2">
    <source>
        <dbReference type="ARBA" id="ARBA00006824"/>
    </source>
</evidence>
<evidence type="ECO:0000313" key="8">
    <source>
        <dbReference type="Proteomes" id="UP001165160"/>
    </source>
</evidence>
<feature type="transmembrane region" description="Helical" evidence="6">
    <location>
        <begin position="161"/>
        <end position="180"/>
    </location>
</feature>
<keyword evidence="4 6" id="KW-1133">Transmembrane helix</keyword>
<proteinExistence type="inferred from homology"/>
<feature type="transmembrane region" description="Helical" evidence="6">
    <location>
        <begin position="136"/>
        <end position="155"/>
    </location>
</feature>
<dbReference type="EMBL" id="BRXX01000509">
    <property type="protein sequence ID" value="GMI14946.1"/>
    <property type="molecule type" value="Genomic_DNA"/>
</dbReference>
<organism evidence="7 8">
    <name type="scientific">Triparma verrucosa</name>
    <dbReference type="NCBI Taxonomy" id="1606542"/>
    <lineage>
        <taxon>Eukaryota</taxon>
        <taxon>Sar</taxon>
        <taxon>Stramenopiles</taxon>
        <taxon>Ochrophyta</taxon>
        <taxon>Bolidophyceae</taxon>
        <taxon>Parmales</taxon>
        <taxon>Triparmaceae</taxon>
        <taxon>Triparma</taxon>
    </lineage>
</organism>
<protein>
    <recommendedName>
        <fullName evidence="9">Peroxisomal membrane protein 2</fullName>
    </recommendedName>
</protein>
<reference evidence="8" key="1">
    <citation type="journal article" date="2023" name="Commun. Biol.">
        <title>Genome analysis of Parmales, the sister group of diatoms, reveals the evolutionary specialization of diatoms from phago-mixotrophs to photoautotrophs.</title>
        <authorList>
            <person name="Ban H."/>
            <person name="Sato S."/>
            <person name="Yoshikawa S."/>
            <person name="Yamada K."/>
            <person name="Nakamura Y."/>
            <person name="Ichinomiya M."/>
            <person name="Sato N."/>
            <person name="Blanc-Mathieu R."/>
            <person name="Endo H."/>
            <person name="Kuwata A."/>
            <person name="Ogata H."/>
        </authorList>
    </citation>
    <scope>NUCLEOTIDE SEQUENCE [LARGE SCALE GENOMIC DNA]</scope>
    <source>
        <strain evidence="8">NIES 3699</strain>
    </source>
</reference>
<evidence type="ECO:0008006" key="9">
    <source>
        <dbReference type="Google" id="ProtNLM"/>
    </source>
</evidence>
<accession>A0A9W7KXM8</accession>
<dbReference type="PANTHER" id="PTHR11266">
    <property type="entry name" value="PEROXISOMAL MEMBRANE PROTEIN 2, PXMP2 MPV17"/>
    <property type="match status" value="1"/>
</dbReference>
<comment type="subcellular location">
    <subcellularLocation>
        <location evidence="1">Membrane</location>
        <topology evidence="1">Multi-pass membrane protein</topology>
    </subcellularLocation>
</comment>
<dbReference type="GO" id="GO:0005737">
    <property type="term" value="C:cytoplasm"/>
    <property type="evidence" value="ECO:0007669"/>
    <property type="project" value="TreeGrafter"/>
</dbReference>